<reference evidence="1 2" key="1">
    <citation type="submission" date="2017-05" db="EMBL/GenBank/DDBJ databases">
        <title>Vagococcus spp. assemblies.</title>
        <authorList>
            <person name="Gulvik C.A."/>
        </authorList>
    </citation>
    <scope>NUCLEOTIDE SEQUENCE [LARGE SCALE GENOMIC DNA]</scope>
    <source>
        <strain evidence="1 2">NCFB 2777</strain>
    </source>
</reference>
<dbReference type="RefSeq" id="WP_126778174.1">
    <property type="nucleotide sequence ID" value="NZ_NGJU01000002.1"/>
</dbReference>
<evidence type="ECO:0000313" key="1">
    <source>
        <dbReference type="EMBL" id="RST97428.1"/>
    </source>
</evidence>
<proteinExistence type="predicted"/>
<dbReference type="AlphaFoldDB" id="A0A429ZUL1"/>
<sequence length="306" mass="35079">MKNFTLANFGEKQKKFKSAQLKWLEELIIWQEVNNKPHITLREIKEVLPAWQSVDVDMGLYVESALYNREQGKYTSQLPLILREELMELGGMVEEVSQKMLAGLEGSKLTKVYSAIASQELRAESRLTYVMSPLNYDELYQSFIIKEGRYLYCEANKINSGQGVANFFANYQGTPLQEKVYSLLGDINPSYFVETSGILLEMVDNQERIRRSRHNIIMGTLLEMDYLAEIGRTNTLAKPLLKVTSKNLAKEVNQVKNRLQTVCHDSFKTCQSDWQQELAKHLLISQVLADLGPIQELVILEEETVT</sequence>
<dbReference type="EMBL" id="NGJU01000002">
    <property type="protein sequence ID" value="RST97428.1"/>
    <property type="molecule type" value="Genomic_DNA"/>
</dbReference>
<dbReference type="Proteomes" id="UP000287239">
    <property type="component" value="Unassembled WGS sequence"/>
</dbReference>
<protein>
    <submittedName>
        <fullName evidence="1">Uncharacterized protein</fullName>
    </submittedName>
</protein>
<keyword evidence="2" id="KW-1185">Reference proteome</keyword>
<name>A0A429ZUL1_9ENTE</name>
<comment type="caution">
    <text evidence="1">The sequence shown here is derived from an EMBL/GenBank/DDBJ whole genome shotgun (WGS) entry which is preliminary data.</text>
</comment>
<dbReference type="GeneID" id="98567091"/>
<gene>
    <name evidence="1" type="ORF">CBF35_01815</name>
</gene>
<accession>A0A429ZUL1</accession>
<evidence type="ECO:0000313" key="2">
    <source>
        <dbReference type="Proteomes" id="UP000287239"/>
    </source>
</evidence>
<organism evidence="1 2">
    <name type="scientific">Vagococcus salmoninarum</name>
    <dbReference type="NCBI Taxonomy" id="2739"/>
    <lineage>
        <taxon>Bacteria</taxon>
        <taxon>Bacillati</taxon>
        <taxon>Bacillota</taxon>
        <taxon>Bacilli</taxon>
        <taxon>Lactobacillales</taxon>
        <taxon>Enterococcaceae</taxon>
        <taxon>Vagococcus</taxon>
    </lineage>
</organism>
<dbReference type="OrthoDB" id="2194666at2"/>